<feature type="domain" description="5'-3' exonuclease" evidence="7">
    <location>
        <begin position="2"/>
        <end position="278"/>
    </location>
</feature>
<dbReference type="InterPro" id="IPR020046">
    <property type="entry name" value="5-3_exonucl_a-hlix_arch_N"/>
</dbReference>
<dbReference type="InterPro" id="IPR002421">
    <property type="entry name" value="5-3_exonuclease"/>
</dbReference>
<dbReference type="InterPro" id="IPR029060">
    <property type="entry name" value="PIN-like_dom_sf"/>
</dbReference>
<protein>
    <recommendedName>
        <fullName evidence="6">5'-3' exonuclease</fullName>
    </recommendedName>
</protein>
<dbReference type="Pfam" id="PF01367">
    <property type="entry name" value="5_3_exonuc"/>
    <property type="match status" value="1"/>
</dbReference>
<organism evidence="8">
    <name type="scientific">Nakamurella sp. A5-74</name>
    <dbReference type="NCBI Taxonomy" id="3158264"/>
    <lineage>
        <taxon>Bacteria</taxon>
        <taxon>Bacillati</taxon>
        <taxon>Actinomycetota</taxon>
        <taxon>Actinomycetes</taxon>
        <taxon>Nakamurellales</taxon>
        <taxon>Nakamurellaceae</taxon>
        <taxon>Nakamurella</taxon>
    </lineage>
</organism>
<evidence type="ECO:0000313" key="8">
    <source>
        <dbReference type="EMBL" id="XCG65607.1"/>
    </source>
</evidence>
<sequence>MLQLFDLAGIYFRAFHAVPTSTVGPHGKPVNSVRGTLDILARVIADAGPTRAVACLDLDWRPAWRVELIPTYKSHRVASATADPDVPDVEEAPDELSEQVPILLDILGAIGIATGGAEHCEADDVIGVLAATERTDPVEIVSGDRDLFQLVADGPPPIVVRYIGAGMSKAMVYDTAAVQARFGVPASGYVDYATLRGDASDGLPGVAGIGEKTAASLISRFGSIDGILAALDDQDSPLASGPRAKLAPARAYLQVAPAVTAVRRDGDITMSRSDVLPSEPDDGGRLTALAAEHGVGNSVRRLTTVLGFSEDSW</sequence>
<evidence type="ECO:0000256" key="6">
    <source>
        <dbReference type="ARBA" id="ARBA00050026"/>
    </source>
</evidence>
<dbReference type="SMART" id="SM00475">
    <property type="entry name" value="53EXOc"/>
    <property type="match status" value="1"/>
</dbReference>
<dbReference type="GO" id="GO:0008409">
    <property type="term" value="F:5'-3' exonuclease activity"/>
    <property type="evidence" value="ECO:0007669"/>
    <property type="project" value="InterPro"/>
</dbReference>
<dbReference type="SUPFAM" id="SSF47807">
    <property type="entry name" value="5' to 3' exonuclease, C-terminal subdomain"/>
    <property type="match status" value="1"/>
</dbReference>
<evidence type="ECO:0000256" key="5">
    <source>
        <dbReference type="ARBA" id="ARBA00049957"/>
    </source>
</evidence>
<dbReference type="GO" id="GO:0033567">
    <property type="term" value="P:DNA replication, Okazaki fragment processing"/>
    <property type="evidence" value="ECO:0007669"/>
    <property type="project" value="InterPro"/>
</dbReference>
<dbReference type="GO" id="GO:0003677">
    <property type="term" value="F:DNA binding"/>
    <property type="evidence" value="ECO:0007669"/>
    <property type="project" value="UniProtKB-KW"/>
</dbReference>
<comment type="function">
    <text evidence="5">5'-3' exonuclease acting preferentially on double-stranded DNA.</text>
</comment>
<dbReference type="InterPro" id="IPR008918">
    <property type="entry name" value="HhH2"/>
</dbReference>
<dbReference type="InterPro" id="IPR038969">
    <property type="entry name" value="FEN"/>
</dbReference>
<keyword evidence="1" id="KW-0540">Nuclease</keyword>
<keyword evidence="4" id="KW-0238">DNA-binding</keyword>
<dbReference type="CDD" id="cd09859">
    <property type="entry name" value="PIN_53EXO"/>
    <property type="match status" value="1"/>
</dbReference>
<dbReference type="Gene3D" id="3.40.50.1010">
    <property type="entry name" value="5'-nuclease"/>
    <property type="match status" value="1"/>
</dbReference>
<dbReference type="RefSeq" id="WP_353651212.1">
    <property type="nucleotide sequence ID" value="NZ_CP159218.1"/>
</dbReference>
<evidence type="ECO:0000256" key="1">
    <source>
        <dbReference type="ARBA" id="ARBA00022722"/>
    </source>
</evidence>
<name>A0AAU8DXM4_9ACTN</name>
<dbReference type="CDD" id="cd09898">
    <property type="entry name" value="H3TH_53EXO"/>
    <property type="match status" value="1"/>
</dbReference>
<dbReference type="Pfam" id="PF02739">
    <property type="entry name" value="5_3_exonuc_N"/>
    <property type="match status" value="1"/>
</dbReference>
<proteinExistence type="predicted"/>
<evidence type="ECO:0000259" key="7">
    <source>
        <dbReference type="SMART" id="SM00475"/>
    </source>
</evidence>
<keyword evidence="3 8" id="KW-0269">Exonuclease</keyword>
<gene>
    <name evidence="8" type="ORF">ABLG96_10185</name>
</gene>
<evidence type="ECO:0000256" key="4">
    <source>
        <dbReference type="ARBA" id="ARBA00023125"/>
    </source>
</evidence>
<evidence type="ECO:0000256" key="2">
    <source>
        <dbReference type="ARBA" id="ARBA00022801"/>
    </source>
</evidence>
<dbReference type="Gene3D" id="1.10.150.20">
    <property type="entry name" value="5' to 3' exonuclease, C-terminal subdomain"/>
    <property type="match status" value="1"/>
</dbReference>
<keyword evidence="2" id="KW-0378">Hydrolase</keyword>
<dbReference type="GO" id="GO:0017108">
    <property type="term" value="F:5'-flap endonuclease activity"/>
    <property type="evidence" value="ECO:0007669"/>
    <property type="project" value="InterPro"/>
</dbReference>
<dbReference type="PANTHER" id="PTHR42646:SF2">
    <property type="entry name" value="5'-3' EXONUCLEASE FAMILY PROTEIN"/>
    <property type="match status" value="1"/>
</dbReference>
<evidence type="ECO:0000256" key="3">
    <source>
        <dbReference type="ARBA" id="ARBA00022839"/>
    </source>
</evidence>
<dbReference type="PANTHER" id="PTHR42646">
    <property type="entry name" value="FLAP ENDONUCLEASE XNI"/>
    <property type="match status" value="1"/>
</dbReference>
<accession>A0AAU8DXM4</accession>
<dbReference type="AlphaFoldDB" id="A0AAU8DXM4"/>
<dbReference type="SMART" id="SM00279">
    <property type="entry name" value="HhH2"/>
    <property type="match status" value="1"/>
</dbReference>
<dbReference type="InterPro" id="IPR020045">
    <property type="entry name" value="DNA_polI_H3TH"/>
</dbReference>
<dbReference type="SUPFAM" id="SSF88723">
    <property type="entry name" value="PIN domain-like"/>
    <property type="match status" value="1"/>
</dbReference>
<dbReference type="InterPro" id="IPR036279">
    <property type="entry name" value="5-3_exonuclease_C_sf"/>
</dbReference>
<reference evidence="8" key="1">
    <citation type="submission" date="2024-05" db="EMBL/GenBank/DDBJ databases">
        <authorList>
            <person name="Cai S.Y."/>
            <person name="Jin L.M."/>
            <person name="Li H.R."/>
        </authorList>
    </citation>
    <scope>NUCLEOTIDE SEQUENCE</scope>
    <source>
        <strain evidence="8">A5-74</strain>
    </source>
</reference>
<dbReference type="EMBL" id="CP159218">
    <property type="protein sequence ID" value="XCG65607.1"/>
    <property type="molecule type" value="Genomic_DNA"/>
</dbReference>